<proteinExistence type="predicted"/>
<keyword evidence="2" id="KW-0808">Transferase</keyword>
<dbReference type="InterPro" id="IPR011045">
    <property type="entry name" value="N2O_reductase_N"/>
</dbReference>
<evidence type="ECO:0000313" key="2">
    <source>
        <dbReference type="EMBL" id="MDN4161360.1"/>
    </source>
</evidence>
<dbReference type="Gene3D" id="2.130.10.10">
    <property type="entry name" value="YVTN repeat-like/Quinoprotein amine dehydrogenase"/>
    <property type="match status" value="2"/>
</dbReference>
<dbReference type="GO" id="GO:0004674">
    <property type="term" value="F:protein serine/threonine kinase activity"/>
    <property type="evidence" value="ECO:0007669"/>
    <property type="project" value="UniProtKB-KW"/>
</dbReference>
<keyword evidence="2" id="KW-0723">Serine/threonine-protein kinase</keyword>
<reference evidence="2" key="1">
    <citation type="submission" date="2023-06" db="EMBL/GenBank/DDBJ databases">
        <title>Draft genome sequence of Nocardioides sp. SOB72.</title>
        <authorList>
            <person name="Zhang G."/>
        </authorList>
    </citation>
    <scope>NUCLEOTIDE SEQUENCE</scope>
    <source>
        <strain evidence="2">SOB72</strain>
    </source>
</reference>
<dbReference type="RefSeq" id="WP_300960253.1">
    <property type="nucleotide sequence ID" value="NZ_JAUHJR010000002.1"/>
</dbReference>
<protein>
    <submittedName>
        <fullName evidence="2">Serine/threonine protein kinase</fullName>
    </submittedName>
</protein>
<dbReference type="EMBL" id="JAUHJR010000002">
    <property type="protein sequence ID" value="MDN4161360.1"/>
    <property type="molecule type" value="Genomic_DNA"/>
</dbReference>
<accession>A0ABT8ETA6</accession>
<evidence type="ECO:0000256" key="1">
    <source>
        <dbReference type="SAM" id="SignalP"/>
    </source>
</evidence>
<feature type="chain" id="PRO_5046037784" evidence="1">
    <location>
        <begin position="31"/>
        <end position="478"/>
    </location>
</feature>
<dbReference type="Proteomes" id="UP001168537">
    <property type="component" value="Unassembled WGS sequence"/>
</dbReference>
<keyword evidence="3" id="KW-1185">Reference proteome</keyword>
<keyword evidence="2" id="KW-0418">Kinase</keyword>
<dbReference type="PANTHER" id="PTHR47197">
    <property type="entry name" value="PROTEIN NIRF"/>
    <property type="match status" value="1"/>
</dbReference>
<dbReference type="InterPro" id="IPR015943">
    <property type="entry name" value="WD40/YVTN_repeat-like_dom_sf"/>
</dbReference>
<comment type="caution">
    <text evidence="2">The sequence shown here is derived from an EMBL/GenBank/DDBJ whole genome shotgun (WGS) entry which is preliminary data.</text>
</comment>
<evidence type="ECO:0000313" key="3">
    <source>
        <dbReference type="Proteomes" id="UP001168537"/>
    </source>
</evidence>
<dbReference type="PANTHER" id="PTHR47197:SF3">
    <property type="entry name" value="DIHYDRO-HEME D1 DEHYDROGENASE"/>
    <property type="match status" value="1"/>
</dbReference>
<dbReference type="SUPFAM" id="SSF50974">
    <property type="entry name" value="Nitrous oxide reductase, N-terminal domain"/>
    <property type="match status" value="1"/>
</dbReference>
<name>A0ABT8ETA6_9ACTN</name>
<gene>
    <name evidence="2" type="ORF">QWY29_08345</name>
</gene>
<sequence length="478" mass="51821">MRRRTLPPAVAGLVLAPVLALTLAVAGTLAAPAGAEPDRAAPPAAGAAAGGAAGAAGKRLDRVALRALPTSAQQAARKPAGVRRAVFVGNNWDGTASIVTPGSFKQLGRINIIPDRAARMQEIALNPYRLAYFLAIRALIGEGHDQFVDDMYSSNDGRLLVVSRPSFGDVVAIDLRTQEIAWRFPVAGVRSDHMAVSPDGKRVVVSASTGNVVHVIRMKDGKDLGQFPSGGSPHESTYIDDGRRILHASIGLVYTPLDDPALDPLKDERVLQVVDARTNKVVRRYDLRKALDERGMDEVSTAVRPITLSPDEQKLYFQLSFFHGFVELDRRSGKITRVKRLPNLVPTTPRELYLLDSAHHGIAMNHRGTKICVAGTMSDYATVVDAKSFTTGKLLKGGLKPYWVTPSWDGEHCYISWSGSDKISKISYRTGRIVRSAKVGYHPQRVRNGFVDRRLVAGLPNVVPDRSPLDGIIDALTP</sequence>
<feature type="signal peptide" evidence="1">
    <location>
        <begin position="1"/>
        <end position="30"/>
    </location>
</feature>
<dbReference type="InterPro" id="IPR051200">
    <property type="entry name" value="Host-pathogen_enzymatic-act"/>
</dbReference>
<organism evidence="2 3">
    <name type="scientific">Nocardioides abyssi</name>
    <dbReference type="NCBI Taxonomy" id="3058370"/>
    <lineage>
        <taxon>Bacteria</taxon>
        <taxon>Bacillati</taxon>
        <taxon>Actinomycetota</taxon>
        <taxon>Actinomycetes</taxon>
        <taxon>Propionibacteriales</taxon>
        <taxon>Nocardioidaceae</taxon>
        <taxon>Nocardioides</taxon>
    </lineage>
</organism>
<keyword evidence="1" id="KW-0732">Signal</keyword>